<evidence type="ECO:0000256" key="1">
    <source>
        <dbReference type="SAM" id="Phobius"/>
    </source>
</evidence>
<accession>A0A372LFY5</accession>
<evidence type="ECO:0000313" key="2">
    <source>
        <dbReference type="EMBL" id="RFU65205.1"/>
    </source>
</evidence>
<comment type="caution">
    <text evidence="2">The sequence shown here is derived from an EMBL/GenBank/DDBJ whole genome shotgun (WGS) entry which is preliminary data.</text>
</comment>
<dbReference type="Proteomes" id="UP000262939">
    <property type="component" value="Unassembled WGS sequence"/>
</dbReference>
<evidence type="ECO:0000313" key="3">
    <source>
        <dbReference type="Proteomes" id="UP000262939"/>
    </source>
</evidence>
<feature type="transmembrane region" description="Helical" evidence="1">
    <location>
        <begin position="38"/>
        <end position="59"/>
    </location>
</feature>
<name>A0A372LFY5_9BACI</name>
<protein>
    <submittedName>
        <fullName evidence="2">Uncharacterized protein</fullName>
    </submittedName>
</protein>
<keyword evidence="3" id="KW-1185">Reference proteome</keyword>
<proteinExistence type="predicted"/>
<gene>
    <name evidence="2" type="ORF">D0466_04685</name>
</gene>
<keyword evidence="1" id="KW-0472">Membrane</keyword>
<dbReference type="OrthoDB" id="2930674at2"/>
<feature type="transmembrane region" description="Helical" evidence="1">
    <location>
        <begin position="66"/>
        <end position="90"/>
    </location>
</feature>
<sequence length="124" mass="14420">MSMLFASWLATYLELILTGTQLYTFQARPLTNIFSIDIRFTLIGIPVMTLFCVTALSWMNLLQRTLFLILIGLAMMLFEKISGRLGWIGYSDQWQHMYSFLGYPAFILVVFFFFTWCESARGNI</sequence>
<feature type="transmembrane region" description="Helical" evidence="1">
    <location>
        <begin position="96"/>
        <end position="117"/>
    </location>
</feature>
<dbReference type="NCBIfam" id="NF041644">
    <property type="entry name" value="CBO0543_fam"/>
    <property type="match status" value="1"/>
</dbReference>
<dbReference type="AlphaFoldDB" id="A0A372LFY5"/>
<dbReference type="EMBL" id="QVTD01000003">
    <property type="protein sequence ID" value="RFU65205.1"/>
    <property type="molecule type" value="Genomic_DNA"/>
</dbReference>
<keyword evidence="1" id="KW-0812">Transmembrane</keyword>
<organism evidence="2 3">
    <name type="scientific">Peribacillus glennii</name>
    <dbReference type="NCBI Taxonomy" id="2303991"/>
    <lineage>
        <taxon>Bacteria</taxon>
        <taxon>Bacillati</taxon>
        <taxon>Bacillota</taxon>
        <taxon>Bacilli</taxon>
        <taxon>Bacillales</taxon>
        <taxon>Bacillaceae</taxon>
        <taxon>Peribacillus</taxon>
    </lineage>
</organism>
<dbReference type="InterPro" id="IPR048147">
    <property type="entry name" value="CBO0543-like"/>
</dbReference>
<keyword evidence="1" id="KW-1133">Transmembrane helix</keyword>
<reference evidence="2 3" key="1">
    <citation type="submission" date="2018-08" db="EMBL/GenBank/DDBJ databases">
        <title>Bacillus chawlae sp. nov., Bacillus glennii sp. nov., and Bacillus saganii sp. nov. Isolated from the Vehicle Assembly Building at Kennedy Space Center where the Viking Spacecraft were Assembled.</title>
        <authorList>
            <person name="Seuylemezian A."/>
            <person name="Vaishampayan P."/>
        </authorList>
    </citation>
    <scope>NUCLEOTIDE SEQUENCE [LARGE SCALE GENOMIC DNA]</scope>
    <source>
        <strain evidence="2 3">V44-8</strain>
    </source>
</reference>